<sequence length="269" mass="29311">MNITIADRYLNMPRATLLRAIETETGLAIRSLLAKPTANPKLAKNMKLRVLSFPLHLAPAALGAPNNRPRATVCPGATPGCVAACLNTAGNPAYARGKRAARRARTLLFWQRKDLFFALLMLEVRAAAKQARGKRMRAAFRLNATSDIQYERFQINGRPLIASVFARLTFYDYTKIAGRITPPNYSLVFSVAETPRNRRAARAELAAGRNVAAVFSTKRNRPLPASLWGYTVTDGDEHDFIVADAPGTVRGLRAKGAAFGDVSGFVLAA</sequence>
<dbReference type="InterPro" id="IPR020290">
    <property type="entry name" value="Gp88"/>
</dbReference>
<name>A0A6J7WBM1_9CAUD</name>
<feature type="domain" description="Gene product 88" evidence="1">
    <location>
        <begin position="38"/>
        <end position="263"/>
    </location>
</feature>
<proteinExistence type="predicted"/>
<organism evidence="2">
    <name type="scientific">uncultured Caudovirales phage</name>
    <dbReference type="NCBI Taxonomy" id="2100421"/>
    <lineage>
        <taxon>Viruses</taxon>
        <taxon>Duplodnaviria</taxon>
        <taxon>Heunggongvirae</taxon>
        <taxon>Uroviricota</taxon>
        <taxon>Caudoviricetes</taxon>
        <taxon>Peduoviridae</taxon>
        <taxon>Maltschvirus</taxon>
        <taxon>Maltschvirus maltsch</taxon>
    </lineage>
</organism>
<dbReference type="Pfam" id="PF17338">
    <property type="entry name" value="GP88"/>
    <property type="match status" value="1"/>
</dbReference>
<evidence type="ECO:0000313" key="2">
    <source>
        <dbReference type="EMBL" id="CAB5194994.1"/>
    </source>
</evidence>
<protein>
    <recommendedName>
        <fullName evidence="1">Gene product 88 domain-containing protein</fullName>
    </recommendedName>
</protein>
<accession>A0A6J7WBM1</accession>
<gene>
    <name evidence="2" type="ORF">UFOVP171_42</name>
</gene>
<dbReference type="EMBL" id="LR798214">
    <property type="protein sequence ID" value="CAB5194994.1"/>
    <property type="molecule type" value="Genomic_DNA"/>
</dbReference>
<reference evidence="2" key="1">
    <citation type="submission" date="2020-05" db="EMBL/GenBank/DDBJ databases">
        <authorList>
            <person name="Chiriac C."/>
            <person name="Salcher M."/>
            <person name="Ghai R."/>
            <person name="Kavagutti S V."/>
        </authorList>
    </citation>
    <scope>NUCLEOTIDE SEQUENCE</scope>
</reference>
<evidence type="ECO:0000259" key="1">
    <source>
        <dbReference type="Pfam" id="PF17338"/>
    </source>
</evidence>